<proteinExistence type="predicted"/>
<feature type="transmembrane region" description="Helical" evidence="1">
    <location>
        <begin position="120"/>
        <end position="139"/>
    </location>
</feature>
<evidence type="ECO:0000313" key="3">
    <source>
        <dbReference type="Proteomes" id="UP000182059"/>
    </source>
</evidence>
<keyword evidence="1" id="KW-0812">Transmembrane</keyword>
<feature type="transmembrane region" description="Helical" evidence="1">
    <location>
        <begin position="184"/>
        <end position="201"/>
    </location>
</feature>
<feature type="transmembrane region" description="Helical" evidence="1">
    <location>
        <begin position="349"/>
        <end position="371"/>
    </location>
</feature>
<gene>
    <name evidence="2" type="ORF">AUK15_00505</name>
</gene>
<feature type="transmembrane region" description="Helical" evidence="1">
    <location>
        <begin position="296"/>
        <end position="316"/>
    </location>
</feature>
<evidence type="ECO:0000313" key="2">
    <source>
        <dbReference type="EMBL" id="OIP66432.1"/>
    </source>
</evidence>
<organism evidence="2 3">
    <name type="scientific">Candidatus Nomurabacteria bacterium CG2_30_43_9</name>
    <dbReference type="NCBI Taxonomy" id="1805283"/>
    <lineage>
        <taxon>Bacteria</taxon>
        <taxon>Candidatus Nomuraibacteriota</taxon>
    </lineage>
</organism>
<feature type="transmembrane region" description="Helical" evidence="1">
    <location>
        <begin position="414"/>
        <end position="431"/>
    </location>
</feature>
<feature type="transmembrane region" description="Helical" evidence="1">
    <location>
        <begin position="208"/>
        <end position="233"/>
    </location>
</feature>
<dbReference type="PANTHER" id="PTHR37422:SF13">
    <property type="entry name" value="LIPOPOLYSACCHARIDE BIOSYNTHESIS PROTEIN PA4999-RELATED"/>
    <property type="match status" value="1"/>
</dbReference>
<feature type="transmembrane region" description="Helical" evidence="1">
    <location>
        <begin position="245"/>
        <end position="265"/>
    </location>
</feature>
<evidence type="ECO:0008006" key="4">
    <source>
        <dbReference type="Google" id="ProtNLM"/>
    </source>
</evidence>
<evidence type="ECO:0000256" key="1">
    <source>
        <dbReference type="SAM" id="Phobius"/>
    </source>
</evidence>
<accession>A0A1J5GHA0</accession>
<name>A0A1J5GHA0_9BACT</name>
<keyword evidence="1" id="KW-1133">Transmembrane helix</keyword>
<feature type="transmembrane region" description="Helical" evidence="1">
    <location>
        <begin position="59"/>
        <end position="82"/>
    </location>
</feature>
<feature type="transmembrane region" description="Helical" evidence="1">
    <location>
        <begin position="391"/>
        <end position="408"/>
    </location>
</feature>
<keyword evidence="1" id="KW-0472">Membrane</keyword>
<feature type="transmembrane region" description="Helical" evidence="1">
    <location>
        <begin position="27"/>
        <end position="47"/>
    </location>
</feature>
<dbReference type="InterPro" id="IPR051533">
    <property type="entry name" value="WaaL-like"/>
</dbReference>
<feature type="transmembrane region" description="Helical" evidence="1">
    <location>
        <begin position="94"/>
        <end position="111"/>
    </location>
</feature>
<dbReference type="PANTHER" id="PTHR37422">
    <property type="entry name" value="TEICHURONIC ACID BIOSYNTHESIS PROTEIN TUAE"/>
    <property type="match status" value="1"/>
</dbReference>
<comment type="caution">
    <text evidence="2">The sequence shown here is derived from an EMBL/GenBank/DDBJ whole genome shotgun (WGS) entry which is preliminary data.</text>
</comment>
<protein>
    <recommendedName>
        <fullName evidence="4">O-antigen polymerase</fullName>
    </recommendedName>
</protein>
<reference evidence="2 3" key="1">
    <citation type="journal article" date="2016" name="Environ. Microbiol.">
        <title>Genomic resolution of a cold subsurface aquifer community provides metabolic insights for novel microbes adapted to high CO concentrations.</title>
        <authorList>
            <person name="Probst A.J."/>
            <person name="Castelle C.J."/>
            <person name="Singh A."/>
            <person name="Brown C.T."/>
            <person name="Anantharaman K."/>
            <person name="Sharon I."/>
            <person name="Hug L.A."/>
            <person name="Burstein D."/>
            <person name="Emerson J.B."/>
            <person name="Thomas B.C."/>
            <person name="Banfield J.F."/>
        </authorList>
    </citation>
    <scope>NUCLEOTIDE SEQUENCE [LARGE SCALE GENOMIC DNA]</scope>
    <source>
        <strain evidence="2">CG2_30_43_9</strain>
    </source>
</reference>
<sequence>MKTIIFIAIYLPLQEFILKWLPVSESVFFFLRQTPDLLLLALFFILIARRYMVNGTFKLIGRGLDLYLGAFILWAFAVSFFTTESSFAVNLSEIYTLVRYSVLVYCIRLLGPSEEQIKSLLYWVFVSALFQIGVGWAQFFGGISVRDFLSARDYSSAITGVEKVFTGAREDGVNDLMGTMGDNINFAYLMAAGVFVCTAMVERKVIRIVLIGMLFLMLLFSGSRAIFMATLLVYVGHVMWLRNVAARNVLLVFSALIFVAAFFLLRDIASTMKYDYSSFWALFHSEVFASLMNQRLGMIFFFLPELVLSGDFILGLSPDRFYIAGIADQQYNSIPEILLILFDKVFEDFYWIALLSYYGLIGVAIWLLFFLKVGWHVKLLLRSDNATTRSVAFIAVMLIILMIPLNMANQAFESRYFSFYLWLFVGLAVFLRRKPA</sequence>
<dbReference type="Proteomes" id="UP000182059">
    <property type="component" value="Unassembled WGS sequence"/>
</dbReference>
<dbReference type="EMBL" id="MNYX01000011">
    <property type="protein sequence ID" value="OIP66432.1"/>
    <property type="molecule type" value="Genomic_DNA"/>
</dbReference>
<dbReference type="AlphaFoldDB" id="A0A1J5GHA0"/>